<keyword evidence="1" id="KW-0812">Transmembrane</keyword>
<keyword evidence="1" id="KW-1133">Transmembrane helix</keyword>
<accession>A0A1H2NBJ1</accession>
<feature type="transmembrane region" description="Helical" evidence="1">
    <location>
        <begin position="54"/>
        <end position="79"/>
    </location>
</feature>
<keyword evidence="3" id="KW-1185">Reference proteome</keyword>
<keyword evidence="1" id="KW-0472">Membrane</keyword>
<dbReference type="Pfam" id="PF07332">
    <property type="entry name" value="Phage_holin_3_6"/>
    <property type="match status" value="1"/>
</dbReference>
<protein>
    <submittedName>
        <fullName evidence="2">Putative Holin-X, holin superfamily III</fullName>
    </submittedName>
</protein>
<dbReference type="AlphaFoldDB" id="A0A1H2NBJ1"/>
<name>A0A1H2NBJ1_9ACTN</name>
<organism evidence="2 3">
    <name type="scientific">Microlunatus sagamiharensis</name>
    <dbReference type="NCBI Taxonomy" id="546874"/>
    <lineage>
        <taxon>Bacteria</taxon>
        <taxon>Bacillati</taxon>
        <taxon>Actinomycetota</taxon>
        <taxon>Actinomycetes</taxon>
        <taxon>Propionibacteriales</taxon>
        <taxon>Propionibacteriaceae</taxon>
        <taxon>Microlunatus</taxon>
    </lineage>
</organism>
<dbReference type="STRING" id="546874.SAMN04488544_3707"/>
<dbReference type="Proteomes" id="UP000198825">
    <property type="component" value="Chromosome I"/>
</dbReference>
<proteinExistence type="predicted"/>
<dbReference type="InterPro" id="IPR009937">
    <property type="entry name" value="Phage_holin_3_6"/>
</dbReference>
<sequence length="139" mass="14639">MSSSYEPQPPAEERRSLGQVLGDVSSDLSTLVRQELALAKAEVSQSATNAGKGVGMFAGAAVAGLLLLVFLSLSIMWGLGQFIGLQWSALIVAVIWLIVAVVLALVGKKELARVKGLPQTADTVGKIPNALKGQEERNR</sequence>
<gene>
    <name evidence="2" type="ORF">SAMN04488544_3707</name>
</gene>
<evidence type="ECO:0000256" key="1">
    <source>
        <dbReference type="SAM" id="Phobius"/>
    </source>
</evidence>
<dbReference type="RefSeq" id="WP_091077836.1">
    <property type="nucleotide sequence ID" value="NZ_LT629799.1"/>
</dbReference>
<feature type="transmembrane region" description="Helical" evidence="1">
    <location>
        <begin position="85"/>
        <end position="106"/>
    </location>
</feature>
<evidence type="ECO:0000313" key="2">
    <source>
        <dbReference type="EMBL" id="SDV02859.1"/>
    </source>
</evidence>
<reference evidence="3" key="1">
    <citation type="submission" date="2016-10" db="EMBL/GenBank/DDBJ databases">
        <authorList>
            <person name="Varghese N."/>
            <person name="Submissions S."/>
        </authorList>
    </citation>
    <scope>NUCLEOTIDE SEQUENCE [LARGE SCALE GENOMIC DNA]</scope>
    <source>
        <strain evidence="3">DSM 21743</strain>
    </source>
</reference>
<evidence type="ECO:0000313" key="3">
    <source>
        <dbReference type="Proteomes" id="UP000198825"/>
    </source>
</evidence>
<dbReference type="OrthoDB" id="3216929at2"/>
<dbReference type="EMBL" id="LT629799">
    <property type="protein sequence ID" value="SDV02859.1"/>
    <property type="molecule type" value="Genomic_DNA"/>
</dbReference>